<name>A0A5N4DLD7_CAMDR</name>
<keyword evidence="10 11" id="KW-0807">Transducer</keyword>
<evidence type="ECO:0000256" key="7">
    <source>
        <dbReference type="ARBA" id="ARBA00023040"/>
    </source>
</evidence>
<proteinExistence type="inferred from homology"/>
<dbReference type="Pfam" id="PF13853">
    <property type="entry name" value="7tm_4"/>
    <property type="match status" value="2"/>
</dbReference>
<feature type="transmembrane region" description="Helical" evidence="12">
    <location>
        <begin position="240"/>
        <end position="265"/>
    </location>
</feature>
<feature type="transmembrane region" description="Helical" evidence="12">
    <location>
        <begin position="204"/>
        <end position="228"/>
    </location>
</feature>
<feature type="transmembrane region" description="Helical" evidence="12">
    <location>
        <begin position="6"/>
        <end position="24"/>
    </location>
</feature>
<evidence type="ECO:0000256" key="1">
    <source>
        <dbReference type="ARBA" id="ARBA00003929"/>
    </source>
</evidence>
<dbReference type="InterPro" id="IPR050402">
    <property type="entry name" value="OR51/52/56-like"/>
</dbReference>
<evidence type="ECO:0000256" key="9">
    <source>
        <dbReference type="ARBA" id="ARBA00023170"/>
    </source>
</evidence>
<keyword evidence="6 12" id="KW-1133">Transmembrane helix</keyword>
<sequence length="493" mass="54366">MEMFTLASANWSFSVFLLTGFPGLQWAHHWISLPAFVGHLVALLGSATIWHLVRTDPSLHQPMYYFLANLAVTDLACAGARRPQCWVRWGSAPCILQQHSLHSFSFVESAVLFAMALDHLVAIRFPLRYASVLTGPRVALAWVMLGTQSAAITAAPSLHLLRFDYCSTDLTERDSNMKNSNSSLEFLPTKFILVGIPGLEAEHIWLSIPFCLMYIIIFLGNGTILHVVRTDAALHQPVYLFLAMLALAELGVSAPTLPTVLGVFLSGTTEMSSDACLFQMFPIHSFSIMESAVLLAMSVDRFVAVYSPLRYTAILTLPRIFGTGAIIGLKSIMLMAPLPMLLQHLPFCGHNALSHSYCLHPDLIHLPCGDTSINNIYGLFIVTSTFGLDSLLIVVSYGLILHTVLSITTGERRKKALNMCGSHVCAVLAYYVPMISLSMVHRFGCHVSPLLHSVMANAYLFLPPVVNPIVYSIKTKEIHRGIARMLSEKRARV</sequence>
<keyword evidence="8 12" id="KW-0472">Membrane</keyword>
<keyword evidence="3" id="KW-0716">Sensory transduction</keyword>
<feature type="transmembrane region" description="Helical" evidence="12">
    <location>
        <begin position="139"/>
        <end position="161"/>
    </location>
</feature>
<keyword evidence="15" id="KW-1185">Reference proteome</keyword>
<dbReference type="GO" id="GO:0005886">
    <property type="term" value="C:plasma membrane"/>
    <property type="evidence" value="ECO:0007669"/>
    <property type="project" value="TreeGrafter"/>
</dbReference>
<dbReference type="GO" id="GO:0004930">
    <property type="term" value="F:G protein-coupled receptor activity"/>
    <property type="evidence" value="ECO:0007669"/>
    <property type="project" value="UniProtKB-KW"/>
</dbReference>
<dbReference type="GO" id="GO:0071396">
    <property type="term" value="P:cellular response to lipid"/>
    <property type="evidence" value="ECO:0007669"/>
    <property type="project" value="UniProtKB-ARBA"/>
</dbReference>
<feature type="transmembrane region" description="Helical" evidence="12">
    <location>
        <begin position="416"/>
        <end position="434"/>
    </location>
</feature>
<dbReference type="GO" id="GO:0004984">
    <property type="term" value="F:olfactory receptor activity"/>
    <property type="evidence" value="ECO:0007669"/>
    <property type="project" value="InterPro"/>
</dbReference>
<dbReference type="FunFam" id="1.20.1070.10:FF:000002">
    <property type="entry name" value="Olfactory receptor"/>
    <property type="match status" value="1"/>
</dbReference>
<dbReference type="PANTHER" id="PTHR26450:SF81">
    <property type="entry name" value="OLFACTORY RECEPTOR 51J1"/>
    <property type="match status" value="1"/>
</dbReference>
<evidence type="ECO:0000256" key="8">
    <source>
        <dbReference type="ARBA" id="ARBA00023136"/>
    </source>
</evidence>
<evidence type="ECO:0000256" key="5">
    <source>
        <dbReference type="ARBA" id="ARBA00022725"/>
    </source>
</evidence>
<dbReference type="InterPro" id="IPR000725">
    <property type="entry name" value="Olfact_rcpt"/>
</dbReference>
<feature type="domain" description="G-protein coupled receptors family 1 profile" evidence="13">
    <location>
        <begin position="220"/>
        <end position="471"/>
    </location>
</feature>
<evidence type="ECO:0000256" key="6">
    <source>
        <dbReference type="ARBA" id="ARBA00022989"/>
    </source>
</evidence>
<dbReference type="PRINTS" id="PR00237">
    <property type="entry name" value="GPCRRHODOPSN"/>
</dbReference>
<dbReference type="CDD" id="cd15222">
    <property type="entry name" value="7tmA_OR51-like"/>
    <property type="match status" value="1"/>
</dbReference>
<dbReference type="InterPro" id="IPR000276">
    <property type="entry name" value="GPCR_Rhodpsn"/>
</dbReference>
<dbReference type="Proteomes" id="UP000299084">
    <property type="component" value="Unassembled WGS sequence"/>
</dbReference>
<keyword evidence="4 11" id="KW-0812">Transmembrane</keyword>
<feature type="transmembrane region" description="Helical" evidence="12">
    <location>
        <begin position="311"/>
        <end position="336"/>
    </location>
</feature>
<gene>
    <name evidence="14" type="ORF">Cadr_000015086</name>
</gene>
<reference evidence="14 15" key="1">
    <citation type="journal article" date="2019" name="Mol. Ecol. Resour.">
        <title>Improving Illumina assemblies with Hi-C and long reads: an example with the North African dromedary.</title>
        <authorList>
            <person name="Elbers J.P."/>
            <person name="Rogers M.F."/>
            <person name="Perelman P.L."/>
            <person name="Proskuryakova A.A."/>
            <person name="Serdyukova N.A."/>
            <person name="Johnson W.E."/>
            <person name="Horin P."/>
            <person name="Corander J."/>
            <person name="Murphy D."/>
            <person name="Burger P.A."/>
        </authorList>
    </citation>
    <scope>NUCLEOTIDE SEQUENCE [LARGE SCALE GENOMIC DNA]</scope>
    <source>
        <strain evidence="14">Drom800</strain>
        <tissue evidence="14">Blood</tissue>
    </source>
</reference>
<evidence type="ECO:0000256" key="11">
    <source>
        <dbReference type="RuleBase" id="RU000688"/>
    </source>
</evidence>
<dbReference type="EMBL" id="JWIN03000010">
    <property type="protein sequence ID" value="KAB1271951.1"/>
    <property type="molecule type" value="Genomic_DNA"/>
</dbReference>
<comment type="function">
    <text evidence="1">Putative odorant or sperm cell receptor.</text>
</comment>
<dbReference type="PRINTS" id="PR00245">
    <property type="entry name" value="OLFACTORYR"/>
</dbReference>
<comment type="subcellular location">
    <subcellularLocation>
        <location evidence="2">Membrane</location>
        <topology evidence="2">Multi-pass membrane protein</topology>
    </subcellularLocation>
</comment>
<keyword evidence="5" id="KW-0552">Olfaction</keyword>
<organism evidence="14 15">
    <name type="scientific">Camelus dromedarius</name>
    <name type="common">Dromedary</name>
    <name type="synonym">Arabian camel</name>
    <dbReference type="NCBI Taxonomy" id="9838"/>
    <lineage>
        <taxon>Eukaryota</taxon>
        <taxon>Metazoa</taxon>
        <taxon>Chordata</taxon>
        <taxon>Craniata</taxon>
        <taxon>Vertebrata</taxon>
        <taxon>Euteleostomi</taxon>
        <taxon>Mammalia</taxon>
        <taxon>Eutheria</taxon>
        <taxon>Laurasiatheria</taxon>
        <taxon>Artiodactyla</taxon>
        <taxon>Tylopoda</taxon>
        <taxon>Camelidae</taxon>
        <taxon>Camelus</taxon>
    </lineage>
</organism>
<evidence type="ECO:0000256" key="12">
    <source>
        <dbReference type="SAM" id="Phobius"/>
    </source>
</evidence>
<evidence type="ECO:0000256" key="3">
    <source>
        <dbReference type="ARBA" id="ARBA00022606"/>
    </source>
</evidence>
<comment type="similarity">
    <text evidence="11">Belongs to the G-protein coupled receptor 1 family.</text>
</comment>
<dbReference type="PROSITE" id="PS50262">
    <property type="entry name" value="G_PROTEIN_RECEP_F1_2"/>
    <property type="match status" value="1"/>
</dbReference>
<keyword evidence="7 11" id="KW-0297">G-protein coupled receptor</keyword>
<evidence type="ECO:0000313" key="14">
    <source>
        <dbReference type="EMBL" id="KAB1271951.1"/>
    </source>
</evidence>
<dbReference type="PROSITE" id="PS00237">
    <property type="entry name" value="G_PROTEIN_RECEP_F1_1"/>
    <property type="match status" value="1"/>
</dbReference>
<dbReference type="AlphaFoldDB" id="A0A5N4DLD7"/>
<feature type="transmembrane region" description="Helical" evidence="12">
    <location>
        <begin position="454"/>
        <end position="473"/>
    </location>
</feature>
<dbReference type="SUPFAM" id="SSF81321">
    <property type="entry name" value="Family A G protein-coupled receptor-like"/>
    <property type="match status" value="2"/>
</dbReference>
<evidence type="ECO:0000256" key="10">
    <source>
        <dbReference type="ARBA" id="ARBA00023224"/>
    </source>
</evidence>
<feature type="transmembrane region" description="Helical" evidence="12">
    <location>
        <begin position="277"/>
        <end position="299"/>
    </location>
</feature>
<dbReference type="PANTHER" id="PTHR26450">
    <property type="entry name" value="OLFACTORY RECEPTOR 56B1-RELATED"/>
    <property type="match status" value="1"/>
</dbReference>
<feature type="transmembrane region" description="Helical" evidence="12">
    <location>
        <begin position="31"/>
        <end position="53"/>
    </location>
</feature>
<comment type="caution">
    <text evidence="14">The sequence shown here is derived from an EMBL/GenBank/DDBJ whole genome shotgun (WGS) entry which is preliminary data.</text>
</comment>
<evidence type="ECO:0000313" key="15">
    <source>
        <dbReference type="Proteomes" id="UP000299084"/>
    </source>
</evidence>
<protein>
    <submittedName>
        <fullName evidence="14">Olfactory receptor 51J1</fullName>
    </submittedName>
</protein>
<accession>A0A5N4DLD7</accession>
<dbReference type="InterPro" id="IPR017452">
    <property type="entry name" value="GPCR_Rhodpsn_7TM"/>
</dbReference>
<evidence type="ECO:0000256" key="2">
    <source>
        <dbReference type="ARBA" id="ARBA00004141"/>
    </source>
</evidence>
<dbReference type="Gene3D" id="1.20.1070.10">
    <property type="entry name" value="Rhodopsin 7-helix transmembrane proteins"/>
    <property type="match status" value="2"/>
</dbReference>
<keyword evidence="9 11" id="KW-0675">Receptor</keyword>
<feature type="transmembrane region" description="Helical" evidence="12">
    <location>
        <begin position="376"/>
        <end position="404"/>
    </location>
</feature>
<evidence type="ECO:0000256" key="4">
    <source>
        <dbReference type="ARBA" id="ARBA00022692"/>
    </source>
</evidence>
<evidence type="ECO:0000259" key="13">
    <source>
        <dbReference type="PROSITE" id="PS50262"/>
    </source>
</evidence>